<reference evidence="1 2" key="1">
    <citation type="submission" date="2024-02" db="EMBL/GenBank/DDBJ databases">
        <title>Genome analysis and characterization of Microbaculum marinisediminis sp. nov., isolated from marine sediment.</title>
        <authorList>
            <person name="Du Z.-J."/>
            <person name="Ye Y.-Q."/>
            <person name="Zhang Z.-R."/>
            <person name="Yuan S.-M."/>
            <person name="Zhang X.-Y."/>
        </authorList>
    </citation>
    <scope>NUCLEOTIDE SEQUENCE [LARGE SCALE GENOMIC DNA]</scope>
    <source>
        <strain evidence="1 2">SDUM1044001</strain>
    </source>
</reference>
<proteinExistence type="predicted"/>
<dbReference type="EMBL" id="JAZHOF010000003">
    <property type="protein sequence ID" value="MEJ8571283.1"/>
    <property type="molecule type" value="Genomic_DNA"/>
</dbReference>
<accession>A0AAW9RLU6</accession>
<protein>
    <submittedName>
        <fullName evidence="1">Uncharacterized protein</fullName>
    </submittedName>
</protein>
<dbReference type="Proteomes" id="UP001378188">
    <property type="component" value="Unassembled WGS sequence"/>
</dbReference>
<organism evidence="1 2">
    <name type="scientific">Microbaculum marinum</name>
    <dbReference type="NCBI Taxonomy" id="1764581"/>
    <lineage>
        <taxon>Bacteria</taxon>
        <taxon>Pseudomonadati</taxon>
        <taxon>Pseudomonadota</taxon>
        <taxon>Alphaproteobacteria</taxon>
        <taxon>Hyphomicrobiales</taxon>
        <taxon>Tepidamorphaceae</taxon>
        <taxon>Microbaculum</taxon>
    </lineage>
</organism>
<gene>
    <name evidence="1" type="ORF">V3328_07355</name>
</gene>
<evidence type="ECO:0000313" key="1">
    <source>
        <dbReference type="EMBL" id="MEJ8571283.1"/>
    </source>
</evidence>
<dbReference type="AlphaFoldDB" id="A0AAW9RLU6"/>
<keyword evidence="2" id="KW-1185">Reference proteome</keyword>
<dbReference type="RefSeq" id="WP_340328986.1">
    <property type="nucleotide sequence ID" value="NZ_JAZHOF010000003.1"/>
</dbReference>
<sequence>MTDASPRVAAVKFKWSDKTYDYFAPFPVEVGQKVIVETRRGETTVEIVEIKNGSDRAEKFLLRIAEPEPSEET</sequence>
<name>A0AAW9RLU6_9HYPH</name>
<evidence type="ECO:0000313" key="2">
    <source>
        <dbReference type="Proteomes" id="UP001378188"/>
    </source>
</evidence>
<comment type="caution">
    <text evidence="1">The sequence shown here is derived from an EMBL/GenBank/DDBJ whole genome shotgun (WGS) entry which is preliminary data.</text>
</comment>